<dbReference type="SUPFAM" id="SSF52047">
    <property type="entry name" value="RNI-like"/>
    <property type="match status" value="1"/>
</dbReference>
<name>A0A438J6S0_VITVI</name>
<dbReference type="AlphaFoldDB" id="A0A438J6S0"/>
<comment type="caution">
    <text evidence="2">The sequence shown here is derived from an EMBL/GenBank/DDBJ whole genome shotgun (WGS) entry which is preliminary data.</text>
</comment>
<accession>A0A438J6S0</accession>
<sequence>MSPPFPSLFWISGSTCNSLSSFPLGNFPSCPNLVSVELPALHFSNYYIRDCKNLKWLLHNATCFQSLTIKGCPELIFPIQEICDCPKLQFLTEEQLPTNLSVLTIQNCPLLKDRCKFWTGEDWHHIAHIPHIVIDDQVSNEGGITPIYSQPSSSAGLIWPLILVLSTNSSCLAMISNGTIFLLSSTLLESGGCSRLYDSNIRFRHLKLKIFSFCHAISFSFHDCHPPLSFTLLMGLPSNLNSLTITNCNKLTSHMDCGLQGLASLTSLKISGLPTLRSLDSLGLQLLTSLQKLEIRDCPELQSLTEKLLPTSLSVPTIQNCPC</sequence>
<evidence type="ECO:0008006" key="4">
    <source>
        <dbReference type="Google" id="ProtNLM"/>
    </source>
</evidence>
<evidence type="ECO:0000313" key="2">
    <source>
        <dbReference type="EMBL" id="RVX04662.1"/>
    </source>
</evidence>
<evidence type="ECO:0000256" key="1">
    <source>
        <dbReference type="ARBA" id="ARBA00022821"/>
    </source>
</evidence>
<dbReference type="GO" id="GO:0006952">
    <property type="term" value="P:defense response"/>
    <property type="evidence" value="ECO:0007669"/>
    <property type="project" value="UniProtKB-KW"/>
</dbReference>
<dbReference type="PANTHER" id="PTHR36766">
    <property type="entry name" value="PLANT BROAD-SPECTRUM MILDEW RESISTANCE PROTEIN RPW8"/>
    <property type="match status" value="1"/>
</dbReference>
<keyword evidence="1" id="KW-0611">Plant defense</keyword>
<dbReference type="PANTHER" id="PTHR36766:SF70">
    <property type="entry name" value="DISEASE RESISTANCE PROTEIN RGA4"/>
    <property type="match status" value="1"/>
</dbReference>
<reference evidence="2 3" key="1">
    <citation type="journal article" date="2018" name="PLoS Genet.">
        <title>Population sequencing reveals clonal diversity and ancestral inbreeding in the grapevine cultivar Chardonnay.</title>
        <authorList>
            <person name="Roach M.J."/>
            <person name="Johnson D.L."/>
            <person name="Bohlmann J."/>
            <person name="van Vuuren H.J."/>
            <person name="Jones S.J."/>
            <person name="Pretorius I.S."/>
            <person name="Schmidt S.A."/>
            <person name="Borneman A.R."/>
        </authorList>
    </citation>
    <scope>NUCLEOTIDE SEQUENCE [LARGE SCALE GENOMIC DNA]</scope>
    <source>
        <strain evidence="3">cv. Chardonnay</strain>
        <tissue evidence="2">Leaf</tissue>
    </source>
</reference>
<dbReference type="EMBL" id="QGNW01000060">
    <property type="protein sequence ID" value="RVX04662.1"/>
    <property type="molecule type" value="Genomic_DNA"/>
</dbReference>
<gene>
    <name evidence="2" type="ORF">CK203_023512</name>
</gene>
<organism evidence="2 3">
    <name type="scientific">Vitis vinifera</name>
    <name type="common">Grape</name>
    <dbReference type="NCBI Taxonomy" id="29760"/>
    <lineage>
        <taxon>Eukaryota</taxon>
        <taxon>Viridiplantae</taxon>
        <taxon>Streptophyta</taxon>
        <taxon>Embryophyta</taxon>
        <taxon>Tracheophyta</taxon>
        <taxon>Spermatophyta</taxon>
        <taxon>Magnoliopsida</taxon>
        <taxon>eudicotyledons</taxon>
        <taxon>Gunneridae</taxon>
        <taxon>Pentapetalae</taxon>
        <taxon>rosids</taxon>
        <taxon>Vitales</taxon>
        <taxon>Vitaceae</taxon>
        <taxon>Viteae</taxon>
        <taxon>Vitis</taxon>
    </lineage>
</organism>
<protein>
    <recommendedName>
        <fullName evidence="4">Disease resistance protein</fullName>
    </recommendedName>
</protein>
<dbReference type="Proteomes" id="UP000288805">
    <property type="component" value="Unassembled WGS sequence"/>
</dbReference>
<proteinExistence type="predicted"/>
<dbReference type="InterPro" id="IPR032675">
    <property type="entry name" value="LRR_dom_sf"/>
</dbReference>
<dbReference type="Gene3D" id="3.80.10.10">
    <property type="entry name" value="Ribonuclease Inhibitor"/>
    <property type="match status" value="2"/>
</dbReference>
<evidence type="ECO:0000313" key="3">
    <source>
        <dbReference type="Proteomes" id="UP000288805"/>
    </source>
</evidence>